<dbReference type="RefSeq" id="WP_380059219.1">
    <property type="nucleotide sequence ID" value="NZ_JBHSWB010000003.1"/>
</dbReference>
<organism evidence="1 2">
    <name type="scientific">Deinococcus multiflagellatus</name>
    <dbReference type="NCBI Taxonomy" id="1656887"/>
    <lineage>
        <taxon>Bacteria</taxon>
        <taxon>Thermotogati</taxon>
        <taxon>Deinococcota</taxon>
        <taxon>Deinococci</taxon>
        <taxon>Deinococcales</taxon>
        <taxon>Deinococcaceae</taxon>
        <taxon>Deinococcus</taxon>
    </lineage>
</organism>
<name>A0ABW1ZSJ1_9DEIO</name>
<reference evidence="2" key="1">
    <citation type="journal article" date="2019" name="Int. J. Syst. Evol. Microbiol.">
        <title>The Global Catalogue of Microorganisms (GCM) 10K type strain sequencing project: providing services to taxonomists for standard genome sequencing and annotation.</title>
        <authorList>
            <consortium name="The Broad Institute Genomics Platform"/>
            <consortium name="The Broad Institute Genome Sequencing Center for Infectious Disease"/>
            <person name="Wu L."/>
            <person name="Ma J."/>
        </authorList>
    </citation>
    <scope>NUCLEOTIDE SEQUENCE [LARGE SCALE GENOMIC DNA]</scope>
    <source>
        <strain evidence="2">CCUG 63830</strain>
    </source>
</reference>
<proteinExistence type="predicted"/>
<accession>A0ABW1ZSJ1</accession>
<evidence type="ECO:0000313" key="2">
    <source>
        <dbReference type="Proteomes" id="UP001596317"/>
    </source>
</evidence>
<protein>
    <submittedName>
        <fullName evidence="1">Uncharacterized protein</fullName>
    </submittedName>
</protein>
<gene>
    <name evidence="1" type="ORF">ACFP90_26160</name>
</gene>
<comment type="caution">
    <text evidence="1">The sequence shown here is derived from an EMBL/GenBank/DDBJ whole genome shotgun (WGS) entry which is preliminary data.</text>
</comment>
<dbReference type="EMBL" id="JBHSWB010000003">
    <property type="protein sequence ID" value="MFC6663508.1"/>
    <property type="molecule type" value="Genomic_DNA"/>
</dbReference>
<dbReference type="Proteomes" id="UP001596317">
    <property type="component" value="Unassembled WGS sequence"/>
</dbReference>
<sequence>MSAARSLLPDDPAEQRRLAALARYRILDTPQRPPMTGWRGWRRACSGCPWPL</sequence>
<keyword evidence="2" id="KW-1185">Reference proteome</keyword>
<evidence type="ECO:0000313" key="1">
    <source>
        <dbReference type="EMBL" id="MFC6663508.1"/>
    </source>
</evidence>